<proteinExistence type="predicted"/>
<dbReference type="AlphaFoldDB" id="A0A9P0KAQ2"/>
<name>A0A9P0KAQ2_ACAOB</name>
<evidence type="ECO:0000313" key="2">
    <source>
        <dbReference type="Proteomes" id="UP001152888"/>
    </source>
</evidence>
<accession>A0A9P0KAQ2</accession>
<protein>
    <submittedName>
        <fullName evidence="1">Uncharacterized protein</fullName>
    </submittedName>
</protein>
<gene>
    <name evidence="1" type="ORF">ACAOBT_LOCUS7128</name>
</gene>
<dbReference type="EMBL" id="CAKOFQ010006739">
    <property type="protein sequence ID" value="CAH1966935.1"/>
    <property type="molecule type" value="Genomic_DNA"/>
</dbReference>
<dbReference type="Proteomes" id="UP001152888">
    <property type="component" value="Unassembled WGS sequence"/>
</dbReference>
<comment type="caution">
    <text evidence="1">The sequence shown here is derived from an EMBL/GenBank/DDBJ whole genome shotgun (WGS) entry which is preliminary data.</text>
</comment>
<sequence length="62" mass="6808">MLDAVPRRVVRLIAECPLTDSLGTLLPLFQRALLLRPVILGAVARCARQADPPHFGLHPSRV</sequence>
<keyword evidence="2" id="KW-1185">Reference proteome</keyword>
<reference evidence="1" key="1">
    <citation type="submission" date="2022-03" db="EMBL/GenBank/DDBJ databases">
        <authorList>
            <person name="Sayadi A."/>
        </authorList>
    </citation>
    <scope>NUCLEOTIDE SEQUENCE</scope>
</reference>
<organism evidence="1 2">
    <name type="scientific">Acanthoscelides obtectus</name>
    <name type="common">Bean weevil</name>
    <name type="synonym">Bruchus obtectus</name>
    <dbReference type="NCBI Taxonomy" id="200917"/>
    <lineage>
        <taxon>Eukaryota</taxon>
        <taxon>Metazoa</taxon>
        <taxon>Ecdysozoa</taxon>
        <taxon>Arthropoda</taxon>
        <taxon>Hexapoda</taxon>
        <taxon>Insecta</taxon>
        <taxon>Pterygota</taxon>
        <taxon>Neoptera</taxon>
        <taxon>Endopterygota</taxon>
        <taxon>Coleoptera</taxon>
        <taxon>Polyphaga</taxon>
        <taxon>Cucujiformia</taxon>
        <taxon>Chrysomeloidea</taxon>
        <taxon>Chrysomelidae</taxon>
        <taxon>Bruchinae</taxon>
        <taxon>Bruchini</taxon>
        <taxon>Acanthoscelides</taxon>
    </lineage>
</organism>
<evidence type="ECO:0000313" key="1">
    <source>
        <dbReference type="EMBL" id="CAH1966935.1"/>
    </source>
</evidence>